<comment type="caution">
    <text evidence="3">The sequence shown here is derived from an EMBL/GenBank/DDBJ whole genome shotgun (WGS) entry which is preliminary data.</text>
</comment>
<proteinExistence type="predicted"/>
<accession>A0A919CPQ2</accession>
<evidence type="ECO:0000256" key="2">
    <source>
        <dbReference type="SAM" id="Phobius"/>
    </source>
</evidence>
<evidence type="ECO:0000256" key="1">
    <source>
        <dbReference type="SAM" id="MobiDB-lite"/>
    </source>
</evidence>
<feature type="transmembrane region" description="Helical" evidence="2">
    <location>
        <begin position="66"/>
        <end position="92"/>
    </location>
</feature>
<evidence type="ECO:0000313" key="4">
    <source>
        <dbReference type="Proteomes" id="UP000630353"/>
    </source>
</evidence>
<organism evidence="3 4">
    <name type="scientific">Thalassobaculum fulvum</name>
    <dbReference type="NCBI Taxonomy" id="1633335"/>
    <lineage>
        <taxon>Bacteria</taxon>
        <taxon>Pseudomonadati</taxon>
        <taxon>Pseudomonadota</taxon>
        <taxon>Alphaproteobacteria</taxon>
        <taxon>Rhodospirillales</taxon>
        <taxon>Thalassobaculaceae</taxon>
        <taxon>Thalassobaculum</taxon>
    </lineage>
</organism>
<protein>
    <submittedName>
        <fullName evidence="3">Uncharacterized protein</fullName>
    </submittedName>
</protein>
<name>A0A919CPQ2_9PROT</name>
<feature type="transmembrane region" description="Helical" evidence="2">
    <location>
        <begin position="26"/>
        <end position="46"/>
    </location>
</feature>
<sequence length="142" mass="15156">MAVPGMHELAGHVPSYIAGPGGDDVLFSRLSVFILLLVVLIGVTYFRLHALPESIAHRENHAQFQLVGVLSLVALFTHDNIFWIAALLLAAVRLPNFTAPLQAIADNLKELARPAGRPAVQEAPTAGPMPTAKTPVPNEPAD</sequence>
<keyword evidence="2" id="KW-0812">Transmembrane</keyword>
<dbReference type="Proteomes" id="UP000630353">
    <property type="component" value="Unassembled WGS sequence"/>
</dbReference>
<keyword evidence="2" id="KW-1133">Transmembrane helix</keyword>
<dbReference type="EMBL" id="BMZS01000002">
    <property type="protein sequence ID" value="GHD44231.1"/>
    <property type="molecule type" value="Genomic_DNA"/>
</dbReference>
<dbReference type="AlphaFoldDB" id="A0A919CPQ2"/>
<keyword evidence="2" id="KW-0472">Membrane</keyword>
<gene>
    <name evidence="3" type="ORF">GCM10017083_11430</name>
</gene>
<reference evidence="3" key="1">
    <citation type="journal article" date="2014" name="Int. J. Syst. Evol. Microbiol.">
        <title>Complete genome sequence of Corynebacterium casei LMG S-19264T (=DSM 44701T), isolated from a smear-ripened cheese.</title>
        <authorList>
            <consortium name="US DOE Joint Genome Institute (JGI-PGF)"/>
            <person name="Walter F."/>
            <person name="Albersmeier A."/>
            <person name="Kalinowski J."/>
            <person name="Ruckert C."/>
        </authorList>
    </citation>
    <scope>NUCLEOTIDE SEQUENCE</scope>
    <source>
        <strain evidence="3">KCTC 42651</strain>
    </source>
</reference>
<keyword evidence="4" id="KW-1185">Reference proteome</keyword>
<feature type="region of interest" description="Disordered" evidence="1">
    <location>
        <begin position="116"/>
        <end position="142"/>
    </location>
</feature>
<dbReference type="RefSeq" id="WP_189987962.1">
    <property type="nucleotide sequence ID" value="NZ_BMZS01000002.1"/>
</dbReference>
<reference evidence="3" key="2">
    <citation type="submission" date="2020-09" db="EMBL/GenBank/DDBJ databases">
        <authorList>
            <person name="Sun Q."/>
            <person name="Kim S."/>
        </authorList>
    </citation>
    <scope>NUCLEOTIDE SEQUENCE</scope>
    <source>
        <strain evidence="3">KCTC 42651</strain>
    </source>
</reference>
<evidence type="ECO:0000313" key="3">
    <source>
        <dbReference type="EMBL" id="GHD44231.1"/>
    </source>
</evidence>